<evidence type="ECO:0000256" key="3">
    <source>
        <dbReference type="ARBA" id="ARBA00022737"/>
    </source>
</evidence>
<dbReference type="GO" id="GO:0006397">
    <property type="term" value="P:mRNA processing"/>
    <property type="evidence" value="ECO:0007669"/>
    <property type="project" value="UniProtKB-KW"/>
</dbReference>
<evidence type="ECO:0000256" key="2">
    <source>
        <dbReference type="ARBA" id="ARBA00022664"/>
    </source>
</evidence>
<dbReference type="NCBIfam" id="TIGR01642">
    <property type="entry name" value="U2AF_lg"/>
    <property type="match status" value="1"/>
</dbReference>
<proteinExistence type="predicted"/>
<dbReference type="PROSITE" id="PS50102">
    <property type="entry name" value="RRM"/>
    <property type="match status" value="3"/>
</dbReference>
<evidence type="ECO:0000256" key="8">
    <source>
        <dbReference type="SAM" id="MobiDB-lite"/>
    </source>
</evidence>
<dbReference type="InterPro" id="IPR000504">
    <property type="entry name" value="RRM_dom"/>
</dbReference>
<keyword evidence="4 7" id="KW-0694">RNA-binding</keyword>
<dbReference type="SMART" id="SM00361">
    <property type="entry name" value="RRM_1"/>
    <property type="match status" value="1"/>
</dbReference>
<dbReference type="OrthoDB" id="10266058at2759"/>
<feature type="domain" description="RRM" evidence="9">
    <location>
        <begin position="433"/>
        <end position="511"/>
    </location>
</feature>
<protein>
    <submittedName>
        <fullName evidence="10">7320_t:CDS:1</fullName>
    </submittedName>
</protein>
<name>A0A9W4WZ33_9GLOM</name>
<reference evidence="10" key="1">
    <citation type="submission" date="2022-08" db="EMBL/GenBank/DDBJ databases">
        <authorList>
            <person name="Kallberg Y."/>
            <person name="Tangrot J."/>
            <person name="Rosling A."/>
        </authorList>
    </citation>
    <scope>NUCLEOTIDE SEQUENCE</scope>
    <source>
        <strain evidence="10">Wild A</strain>
    </source>
</reference>
<keyword evidence="11" id="KW-1185">Reference proteome</keyword>
<organism evidence="10 11">
    <name type="scientific">Funneliformis geosporum</name>
    <dbReference type="NCBI Taxonomy" id="1117311"/>
    <lineage>
        <taxon>Eukaryota</taxon>
        <taxon>Fungi</taxon>
        <taxon>Fungi incertae sedis</taxon>
        <taxon>Mucoromycota</taxon>
        <taxon>Glomeromycotina</taxon>
        <taxon>Glomeromycetes</taxon>
        <taxon>Glomerales</taxon>
        <taxon>Glomeraceae</taxon>
        <taxon>Funneliformis</taxon>
    </lineage>
</organism>
<dbReference type="InterPro" id="IPR003954">
    <property type="entry name" value="RRM_euk-type"/>
</dbReference>
<dbReference type="CDD" id="cd12232">
    <property type="entry name" value="RRM3_U2AF65"/>
    <property type="match status" value="1"/>
</dbReference>
<evidence type="ECO:0000313" key="11">
    <source>
        <dbReference type="Proteomes" id="UP001153678"/>
    </source>
</evidence>
<evidence type="ECO:0000256" key="1">
    <source>
        <dbReference type="ARBA" id="ARBA00004123"/>
    </source>
</evidence>
<evidence type="ECO:0000256" key="5">
    <source>
        <dbReference type="ARBA" id="ARBA00023187"/>
    </source>
</evidence>
<feature type="region of interest" description="Disordered" evidence="8">
    <location>
        <begin position="200"/>
        <end position="257"/>
    </location>
</feature>
<evidence type="ECO:0000313" key="10">
    <source>
        <dbReference type="EMBL" id="CAI2183074.1"/>
    </source>
</evidence>
<dbReference type="SMART" id="SM00360">
    <property type="entry name" value="RRM"/>
    <property type="match status" value="3"/>
</dbReference>
<dbReference type="FunFam" id="3.30.70.330:FF:000097">
    <property type="entry name" value="U2 snRNP auxiliary factor large subunit"/>
    <property type="match status" value="1"/>
</dbReference>
<dbReference type="PANTHER" id="PTHR23139">
    <property type="entry name" value="RNA-BINDING PROTEIN"/>
    <property type="match status" value="1"/>
</dbReference>
<dbReference type="FunFam" id="3.30.70.330:FF:000676">
    <property type="entry name" value="U2 snRNP auxiliary factor large subunit"/>
    <property type="match status" value="1"/>
</dbReference>
<evidence type="ECO:0000256" key="7">
    <source>
        <dbReference type="PROSITE-ProRule" id="PRU00176"/>
    </source>
</evidence>
<dbReference type="InterPro" id="IPR035979">
    <property type="entry name" value="RBD_domain_sf"/>
</dbReference>
<dbReference type="InterPro" id="IPR012677">
    <property type="entry name" value="Nucleotide-bd_a/b_plait_sf"/>
</dbReference>
<dbReference type="Pfam" id="PF00076">
    <property type="entry name" value="RRM_1"/>
    <property type="match status" value="3"/>
</dbReference>
<keyword evidence="6" id="KW-0539">Nucleus</keyword>
<feature type="compositionally biased region" description="Basic and acidic residues" evidence="8">
    <location>
        <begin position="1"/>
        <end position="18"/>
    </location>
</feature>
<keyword evidence="2" id="KW-0507">mRNA processing</keyword>
<evidence type="ECO:0000259" key="9">
    <source>
        <dbReference type="PROSITE" id="PS50102"/>
    </source>
</evidence>
<dbReference type="Proteomes" id="UP001153678">
    <property type="component" value="Unassembled WGS sequence"/>
</dbReference>
<dbReference type="GO" id="GO:0005634">
    <property type="term" value="C:nucleus"/>
    <property type="evidence" value="ECO:0007669"/>
    <property type="project" value="UniProtKB-SubCell"/>
</dbReference>
<accession>A0A9W4WZ33</accession>
<dbReference type="Gene3D" id="3.30.70.330">
    <property type="match status" value="3"/>
</dbReference>
<dbReference type="AlphaFoldDB" id="A0A9W4WZ33"/>
<comment type="subcellular location">
    <subcellularLocation>
        <location evidence="1">Nucleus</location>
    </subcellularLocation>
</comment>
<dbReference type="EMBL" id="CAMKVN010002922">
    <property type="protein sequence ID" value="CAI2183074.1"/>
    <property type="molecule type" value="Genomic_DNA"/>
</dbReference>
<evidence type="ECO:0000256" key="4">
    <source>
        <dbReference type="ARBA" id="ARBA00022884"/>
    </source>
</evidence>
<dbReference type="GO" id="GO:0003723">
    <property type="term" value="F:RNA binding"/>
    <property type="evidence" value="ECO:0007669"/>
    <property type="project" value="UniProtKB-UniRule"/>
</dbReference>
<feature type="region of interest" description="Disordered" evidence="8">
    <location>
        <begin position="1"/>
        <end position="186"/>
    </location>
</feature>
<dbReference type="InterPro" id="IPR006529">
    <property type="entry name" value="U2AF_lg"/>
</dbReference>
<keyword evidence="3" id="KW-0677">Repeat</keyword>
<sequence length="638" mass="73532">MDIDQEDKYRNDYWRQTDEYSSQVYIKQEPQDQAQEMPEGDSANRVSELATNFLSRIEPEVFVKSEGTPETVGDTKANRSHDDHISYHRDRSRDDRNRSKEDDERRERKRDRDKDRDRDRDRDRERDKDKDRDRERDRDRDREKDRERERERDREKERGGDRERDRDRDRDRDSESVRRRRERDRERERDRSRERLRREREEREERELRRTRRSRRRSRSFSSRRRSHSPRHRSRSRSITPIVRRRRKLNNWDVPPPGHFPLPGQPASTRPAAVPTSPVIPGMDPSRAAMMMGMTHELPPRPKVSQGAAGPVAQTASLARQARRLYVGNIPYGIDENGLSDFFNSTMVQLSITTAPGNPVIAVQINHDKNYAFVEVSPEEATAAMAFDGITFQGQSLKIRRPKDYQPPPGQNLEPPPIHVPGVVSTNVPDSPNKIFIGGLPTYLNDEQVMELLKSFGELRAFNLVKDSLTGVSKGFAFCEYVDPTVTDLACQGLNNMELGDRKLVVQRASVGSAKNAGVTTVLPTSVLMPTGNGEMQPTTVLQLLNMVTPEELVEDDEFEDIFDDVREECSKFGNVVDMKIPRPGHGGSASGVGKIFVRYESIDQAGIALRALAGRKFAERTVLTSYIYEDTYFAEDF</sequence>
<feature type="compositionally biased region" description="Basic residues" evidence="8">
    <location>
        <begin position="209"/>
        <end position="236"/>
    </location>
</feature>
<dbReference type="CDD" id="cd12230">
    <property type="entry name" value="RRM1_U2AF65"/>
    <property type="match status" value="1"/>
</dbReference>
<dbReference type="SUPFAM" id="SSF54928">
    <property type="entry name" value="RNA-binding domain, RBD"/>
    <property type="match status" value="2"/>
</dbReference>
<comment type="caution">
    <text evidence="10">The sequence shown here is derived from an EMBL/GenBank/DDBJ whole genome shotgun (WGS) entry which is preliminary data.</text>
</comment>
<dbReference type="CDD" id="cd12231">
    <property type="entry name" value="RRM2_U2AF65"/>
    <property type="match status" value="1"/>
</dbReference>
<feature type="domain" description="RRM" evidence="9">
    <location>
        <begin position="323"/>
        <end position="404"/>
    </location>
</feature>
<feature type="domain" description="RRM" evidence="9">
    <location>
        <begin position="540"/>
        <end position="630"/>
    </location>
</feature>
<gene>
    <name evidence="10" type="ORF">FWILDA_LOCUS10896</name>
</gene>
<dbReference type="GO" id="GO:0008380">
    <property type="term" value="P:RNA splicing"/>
    <property type="evidence" value="ECO:0007669"/>
    <property type="project" value="UniProtKB-KW"/>
</dbReference>
<feature type="compositionally biased region" description="Basic and acidic residues" evidence="8">
    <location>
        <begin position="76"/>
        <end position="186"/>
    </location>
</feature>
<evidence type="ECO:0000256" key="6">
    <source>
        <dbReference type="ARBA" id="ARBA00023242"/>
    </source>
</evidence>
<keyword evidence="5" id="KW-0508">mRNA splicing</keyword>